<keyword evidence="6" id="KW-0614">Plasmid</keyword>
<evidence type="ECO:0000313" key="6">
    <source>
        <dbReference type="EMBL" id="MCQ0969446.1"/>
    </source>
</evidence>
<keyword evidence="2" id="KW-0285">Flavoprotein</keyword>
<feature type="domain" description="RsdA/BaiN/AoA(So)-like insert" evidence="5">
    <location>
        <begin position="173"/>
        <end position="315"/>
    </location>
</feature>
<dbReference type="Gene3D" id="1.10.8.260">
    <property type="entry name" value="HI0933 insert domain-like"/>
    <property type="match status" value="1"/>
</dbReference>
<dbReference type="Pfam" id="PF22780">
    <property type="entry name" value="HI0933_like_1st"/>
    <property type="match status" value="1"/>
</dbReference>
<keyword evidence="3" id="KW-0274">FAD</keyword>
<feature type="domain" description="RsdA/BaiN/AoA(So)-like Rossmann fold-like" evidence="4">
    <location>
        <begin position="1"/>
        <end position="367"/>
    </location>
</feature>
<dbReference type="InterPro" id="IPR023166">
    <property type="entry name" value="BaiN-like_dom_sf"/>
</dbReference>
<dbReference type="PANTHER" id="PTHR42887:SF1">
    <property type="entry name" value="BLR3961 PROTEIN"/>
    <property type="match status" value="1"/>
</dbReference>
<dbReference type="Proteomes" id="UP001203945">
    <property type="component" value="Unassembled WGS sequence"/>
</dbReference>
<organism evidence="6 7">
    <name type="scientific">Paracoccus albicereus</name>
    <dbReference type="NCBI Taxonomy" id="2922394"/>
    <lineage>
        <taxon>Bacteria</taxon>
        <taxon>Pseudomonadati</taxon>
        <taxon>Pseudomonadota</taxon>
        <taxon>Alphaproteobacteria</taxon>
        <taxon>Rhodobacterales</taxon>
        <taxon>Paracoccaceae</taxon>
        <taxon>Paracoccus</taxon>
    </lineage>
</organism>
<dbReference type="Pfam" id="PF03486">
    <property type="entry name" value="HI0933_like"/>
    <property type="match status" value="1"/>
</dbReference>
<evidence type="ECO:0000256" key="2">
    <source>
        <dbReference type="ARBA" id="ARBA00022630"/>
    </source>
</evidence>
<evidence type="ECO:0000256" key="3">
    <source>
        <dbReference type="ARBA" id="ARBA00022827"/>
    </source>
</evidence>
<dbReference type="InterPro" id="IPR036188">
    <property type="entry name" value="FAD/NAD-bd_sf"/>
</dbReference>
<name>A0ABT1MMP5_9RHOB</name>
<comment type="cofactor">
    <cofactor evidence="1">
        <name>FAD</name>
        <dbReference type="ChEBI" id="CHEBI:57692"/>
    </cofactor>
</comment>
<dbReference type="PANTHER" id="PTHR42887">
    <property type="entry name" value="OS12G0638800 PROTEIN"/>
    <property type="match status" value="1"/>
</dbReference>
<dbReference type="InterPro" id="IPR004792">
    <property type="entry name" value="BaiN-like"/>
</dbReference>
<gene>
    <name evidence="6" type="ORF">MLD63_03205</name>
</gene>
<dbReference type="InterPro" id="IPR022460">
    <property type="entry name" value="Flavoprotein_PP4765"/>
</dbReference>
<dbReference type="InterPro" id="IPR055178">
    <property type="entry name" value="RsdA/BaiN/AoA(So)-like_dom"/>
</dbReference>
<dbReference type="SUPFAM" id="SSF51905">
    <property type="entry name" value="FAD/NAD(P)-binding domain"/>
    <property type="match status" value="1"/>
</dbReference>
<dbReference type="SUPFAM" id="SSF160996">
    <property type="entry name" value="HI0933 insert domain-like"/>
    <property type="match status" value="1"/>
</dbReference>
<sequence>MAAETVAKAGCKVIVADAMPSPARKFLMAGKSGLNLTKDEDPAAFAARIDGFPALAPVLEGFGPAEVMDWARGLGIELFSGSTGRVFPTAMKASPLLRAWLARLEKSGVELRPRWRWIGLEDGFRFDTPDGPTNLHPRATVLALGGASWPRLGSDAGWVPILEQAGVGIAPFKPANMGFRVAWSDPMHRHFGAAVKGTAIHAGPLSSRGEWVITRHGIEGGGIYEIAAQLRDGAAGHVDLAPDLSVETLARRFASSPGKQSLGNRLRRALGDPVRAALLMEWGRPLPGEPAQLAALAKALPLRHNGPMGLDRAISSAGGIRAEALTKDLELRALPGTYAAGEMLDWEAPTGGYLVTACLATGQHAGHAAARRVMG</sequence>
<evidence type="ECO:0000313" key="7">
    <source>
        <dbReference type="Proteomes" id="UP001203945"/>
    </source>
</evidence>
<dbReference type="NCBIfam" id="TIGR00275">
    <property type="entry name" value="aminoacetone oxidase family FAD-binding enzyme"/>
    <property type="match status" value="1"/>
</dbReference>
<geneLocation type="plasmid" evidence="6">
    <name>unnamed1</name>
</geneLocation>
<protein>
    <submittedName>
        <fullName evidence="6">TIGR03862 family flavoprotein</fullName>
    </submittedName>
</protein>
<accession>A0ABT1MMP5</accession>
<dbReference type="Gene3D" id="2.40.30.10">
    <property type="entry name" value="Translation factors"/>
    <property type="match status" value="1"/>
</dbReference>
<dbReference type="Gene3D" id="3.50.50.60">
    <property type="entry name" value="FAD/NAD(P)-binding domain"/>
    <property type="match status" value="1"/>
</dbReference>
<comment type="caution">
    <text evidence="6">The sequence shown here is derived from an EMBL/GenBank/DDBJ whole genome shotgun (WGS) entry which is preliminary data.</text>
</comment>
<dbReference type="InterPro" id="IPR057661">
    <property type="entry name" value="RsdA/BaiN/AoA(So)_Rossmann"/>
</dbReference>
<evidence type="ECO:0000256" key="1">
    <source>
        <dbReference type="ARBA" id="ARBA00001974"/>
    </source>
</evidence>
<keyword evidence="7" id="KW-1185">Reference proteome</keyword>
<evidence type="ECO:0000259" key="5">
    <source>
        <dbReference type="Pfam" id="PF22780"/>
    </source>
</evidence>
<reference evidence="6 7" key="1">
    <citation type="submission" date="2022-03" db="EMBL/GenBank/DDBJ databases">
        <authorList>
            <person name="He Y."/>
        </authorList>
    </citation>
    <scope>NUCLEOTIDE SEQUENCE [LARGE SCALE GENOMIC DNA]</scope>
    <source>
        <strain evidence="6 7">TK19116</strain>
        <plasmid evidence="6">unnamed1</plasmid>
    </source>
</reference>
<proteinExistence type="predicted"/>
<evidence type="ECO:0000259" key="4">
    <source>
        <dbReference type="Pfam" id="PF03486"/>
    </source>
</evidence>
<dbReference type="NCBIfam" id="TIGR03862">
    <property type="entry name" value="flavo_PP4765"/>
    <property type="match status" value="1"/>
</dbReference>
<dbReference type="EMBL" id="JAKZEU010000001">
    <property type="protein sequence ID" value="MCQ0969446.1"/>
    <property type="molecule type" value="Genomic_DNA"/>
</dbReference>